<name>A0ABT9Y0U1_9BACI</name>
<keyword evidence="2" id="KW-1185">Reference proteome</keyword>
<accession>A0ABT9Y0U1</accession>
<evidence type="ECO:0000313" key="2">
    <source>
        <dbReference type="Proteomes" id="UP001224122"/>
    </source>
</evidence>
<proteinExistence type="predicted"/>
<dbReference type="Pfam" id="PF10850">
    <property type="entry name" value="DUF2653"/>
    <property type="match status" value="1"/>
</dbReference>
<gene>
    <name evidence="1" type="ORF">J2S10_004417</name>
</gene>
<organism evidence="1 2">
    <name type="scientific">Neobacillus ginsengisoli</name>
    <dbReference type="NCBI Taxonomy" id="904295"/>
    <lineage>
        <taxon>Bacteria</taxon>
        <taxon>Bacillati</taxon>
        <taxon>Bacillota</taxon>
        <taxon>Bacilli</taxon>
        <taxon>Bacillales</taxon>
        <taxon>Bacillaceae</taxon>
        <taxon>Neobacillus</taxon>
    </lineage>
</organism>
<dbReference type="Proteomes" id="UP001224122">
    <property type="component" value="Unassembled WGS sequence"/>
</dbReference>
<dbReference type="RefSeq" id="WP_307412332.1">
    <property type="nucleotide sequence ID" value="NZ_JAUSTW010000008.1"/>
</dbReference>
<dbReference type="InterPro" id="IPR020516">
    <property type="entry name" value="Uncharacterised_YxcD"/>
</dbReference>
<protein>
    <recommendedName>
        <fullName evidence="3">DUF2653 family protein</fullName>
    </recommendedName>
</protein>
<evidence type="ECO:0000313" key="1">
    <source>
        <dbReference type="EMBL" id="MDQ0201211.1"/>
    </source>
</evidence>
<dbReference type="EMBL" id="JAUSTW010000008">
    <property type="protein sequence ID" value="MDQ0201211.1"/>
    <property type="molecule type" value="Genomic_DNA"/>
</dbReference>
<evidence type="ECO:0008006" key="3">
    <source>
        <dbReference type="Google" id="ProtNLM"/>
    </source>
</evidence>
<reference evidence="1 2" key="1">
    <citation type="submission" date="2023-07" db="EMBL/GenBank/DDBJ databases">
        <title>Genomic Encyclopedia of Type Strains, Phase IV (KMG-IV): sequencing the most valuable type-strain genomes for metagenomic binning, comparative biology and taxonomic classification.</title>
        <authorList>
            <person name="Goeker M."/>
        </authorList>
    </citation>
    <scope>NUCLEOTIDE SEQUENCE [LARGE SCALE GENOMIC DNA]</scope>
    <source>
        <strain evidence="1 2">DSM 27594</strain>
    </source>
</reference>
<comment type="caution">
    <text evidence="1">The sequence shown here is derived from an EMBL/GenBank/DDBJ whole genome shotgun (WGS) entry which is preliminary data.</text>
</comment>
<sequence length="100" mass="11580">MELLFNEQDLIDSVCVFTARRENVRPEQVEVDLEFNPSFGFAASALVYGRTLRLNEQDVIDAVAVYLQDYHQFVPNSLLINLSFSEKERFTASIQVRNDY</sequence>